<evidence type="ECO:0000313" key="1">
    <source>
        <dbReference type="EMBL" id="AKA70703.1"/>
    </source>
</evidence>
<protein>
    <recommendedName>
        <fullName evidence="3">Spore coat protein GerQ</fullName>
    </recommendedName>
</protein>
<dbReference type="HOGENOM" id="CLU_1944972_0_0_9"/>
<organism evidence="1 2">
    <name type="scientific">Clostridium scatologenes</name>
    <dbReference type="NCBI Taxonomy" id="1548"/>
    <lineage>
        <taxon>Bacteria</taxon>
        <taxon>Bacillati</taxon>
        <taxon>Bacillota</taxon>
        <taxon>Clostridia</taxon>
        <taxon>Eubacteriales</taxon>
        <taxon>Clostridiaceae</taxon>
        <taxon>Clostridium</taxon>
    </lineage>
</organism>
<sequence length="115" mass="13236">MFPQYCFNCFNPYAMDYDSPNTFNFRQQQPTTQDQGFEQAPGSPIAQDIQYTQGYLRTQIGKRVRVFFLIGTNIVQDREGILTDVGISYIILKETGTNINVLCDIYAIKFVNIFP</sequence>
<reference evidence="1 2" key="1">
    <citation type="journal article" date="2015" name="J. Biotechnol.">
        <title>Complete genome sequence of a malodorant-producing acetogen, Clostridium scatologenes ATCC 25775(T).</title>
        <authorList>
            <person name="Zhu Z."/>
            <person name="Guo T."/>
            <person name="Zheng H."/>
            <person name="Song T."/>
            <person name="Ouyang P."/>
            <person name="Xie J."/>
        </authorList>
    </citation>
    <scope>NUCLEOTIDE SEQUENCE [LARGE SCALE GENOMIC DNA]</scope>
    <source>
        <strain evidence="1 2">ATCC 25775</strain>
    </source>
</reference>
<evidence type="ECO:0000313" key="2">
    <source>
        <dbReference type="Proteomes" id="UP000033115"/>
    </source>
</evidence>
<proteinExistence type="predicted"/>
<gene>
    <name evidence="1" type="ORF">CSCA_3578</name>
</gene>
<keyword evidence="2" id="KW-1185">Reference proteome</keyword>
<evidence type="ECO:0008006" key="3">
    <source>
        <dbReference type="Google" id="ProtNLM"/>
    </source>
</evidence>
<name>A0A0E3M967_CLOSL</name>
<accession>A0A0E3M967</accession>
<dbReference type="RefSeq" id="WP_029160817.1">
    <property type="nucleotide sequence ID" value="NZ_CP009933.1"/>
</dbReference>
<dbReference type="KEGG" id="csq:CSCA_3578"/>
<dbReference type="STRING" id="1548.CSCA_3578"/>
<dbReference type="EMBL" id="CP009933">
    <property type="protein sequence ID" value="AKA70703.1"/>
    <property type="molecule type" value="Genomic_DNA"/>
</dbReference>
<dbReference type="Proteomes" id="UP000033115">
    <property type="component" value="Chromosome"/>
</dbReference>
<dbReference type="AlphaFoldDB" id="A0A0E3M967"/>